<dbReference type="PANTHER" id="PTHR32086:SF0">
    <property type="entry name" value="FANCONI ANEMIA GROUP D2 PROTEIN"/>
    <property type="match status" value="1"/>
</dbReference>
<sequence>MVFLHQQGPSRKRHPSFNPPFPQPKSPKTAAAGDEPPPATPPPPPSAAASEAAGASPEEKMVSVLADAGCTLLNRDGPPCLPSDVHRFRAHLQRLLSSPSNNALRSDFVAGFSDHVQSPKNLLRVLTSSDHGSLLATRSNSLARNLLLVPSIQVDLQNILLEKLPEFFDVIPQPSGASLSLKDDVARLIINHFRWLDFIVDSNSFVDKLMQVLSICPLHLKKEIIGSLPEMIGEQNYDTVVNSLEQMLQEETAIIVPVLDSLSNLHLDDQLKDQVVTIALSCLRTIDGEHMPFLLRFLLLSATPANVRRIISHIREQLKFIGVSNHHSGQNRKLKGKSVADGIEASILNTLRLGLRFKNILCQEILKEFNSLKRPQDHKVIDIWLIMVMYMNGESVQRSIKKIFMRKIVDDCIPLVMIEQCLHGHASLVQDYFPSFLSLCEYILSCKEQKARTFGIHMYTCLFQEVADPYSRQEILGALVTHVGSGVNPEVGSALETMNLLVAKHPLELIRLSSYINGILDYLEGFSIENLYKVYEVFSNLALSIRSSGDSLGSSFANELLIVVRKQVNHPDMNYKKMGLIGSLKIVSCIGDANNILSPDPSQKSNVAEALELLETCLKSCKQLALPLTLFYDEMTALLNQRNLHPAIMEWIGKNAGELESTYLLDLEDGKLPLNDSYGGLEGELWMNLDGDISPICVNILPLTSSSLQSPLLQILPANILLLSTVERSTNQGSLGGIDALLGCPLHLPSSKYFSKAVWQSLTGKQKQIVCLSLYYAANWIRELLNAFSSQVGEKFECTTQATKEDIINKLLKRLRNLVFLESLLNYHLESYPLCLPELHLHLEQPKSSNLSQLYPVGHLEKKNELKRAHDLTNPNKCKKMTDSEPSSCTDRKLHQPTIVDVLKKARVTTSQEVQNDDSSSPHMNGGRTTLEDQHPHDSDEIVTLEISAATTVLELQRSKFRALLLQCYSILAFSKKEETCCSDPMAELPLYLFLLRDLHKKLDYFNTKCNGLSAASGFAGFTLEEFLNNIRPLFPSLKRHLDRAMSILGEGDNNCRGHWENQSINAGNPNLPDCVLTVTSATTLVIKEVLHCLSEILNLPDIQRDTTILSDLLRAFQPIEMKESNISSMQPHPLPGSIEHLYCGAYSFLENILDIACSFSFMAASETLLTLEAALTSAQNLNIKSTGANCKFLQSGFNQEVLLNLRRRLGTSAEKILKHRWDVENVENSWKSKGDRVQKVLHVYLENSESTSEVLNELALSVLPQALVCKTAEDDLLHGFASLCSATFHVWYRVLHEVNLTRFNALVKEVGLRSKPDAGKLGNDAKHDVIRGLLIQLLDPVNVVVSLVSMCRTCDKVTMHAMAVKYGGKFVDSFLKVFEFLEVQFQEHQEPVIQLVKELQKATRTLQTLCSEAKGLKQMSVTTKIPATKRSLERLLFRVKALLHNSSSGCAFWMGNLKHKDLAGQVVSSQAYIDEQDFSVGEDAREENADEPPVGEPDEETEEQG</sequence>
<evidence type="ECO:0000313" key="8">
    <source>
        <dbReference type="Proteomes" id="UP001634007"/>
    </source>
</evidence>
<feature type="region of interest" description="Disordered" evidence="6">
    <location>
        <begin position="910"/>
        <end position="936"/>
    </location>
</feature>
<protein>
    <recommendedName>
        <fullName evidence="9">Fanconi anemia group D2 protein homolog</fullName>
    </recommendedName>
</protein>
<evidence type="ECO:0000256" key="4">
    <source>
        <dbReference type="ARBA" id="ARBA00023242"/>
    </source>
</evidence>
<feature type="region of interest" description="Disordered" evidence="6">
    <location>
        <begin position="1"/>
        <end position="59"/>
    </location>
</feature>
<dbReference type="Pfam" id="PF14631">
    <property type="entry name" value="FancD2"/>
    <property type="match status" value="2"/>
</dbReference>
<proteinExistence type="inferred from homology"/>
<feature type="compositionally biased region" description="Pro residues" evidence="6">
    <location>
        <begin position="35"/>
        <end position="46"/>
    </location>
</feature>
<feature type="compositionally biased region" description="Acidic residues" evidence="6">
    <location>
        <begin position="1497"/>
        <end position="1506"/>
    </location>
</feature>
<reference evidence="7 8" key="1">
    <citation type="submission" date="2024-11" db="EMBL/GenBank/DDBJ databases">
        <title>Chromosome-level genome assembly of Eucalyptus globulus Labill. provides insights into its genome evolution.</title>
        <authorList>
            <person name="Li X."/>
        </authorList>
    </citation>
    <scope>NUCLEOTIDE SEQUENCE [LARGE SCALE GENOMIC DNA]</scope>
    <source>
        <strain evidence="7">CL2024</strain>
        <tissue evidence="7">Fresh tender leaves</tissue>
    </source>
</reference>
<keyword evidence="4" id="KW-0539">Nucleus</keyword>
<evidence type="ECO:0000256" key="5">
    <source>
        <dbReference type="ARBA" id="ARBA00093456"/>
    </source>
</evidence>
<evidence type="ECO:0008006" key="9">
    <source>
        <dbReference type="Google" id="ProtNLM"/>
    </source>
</evidence>
<evidence type="ECO:0000256" key="6">
    <source>
        <dbReference type="SAM" id="MobiDB-lite"/>
    </source>
</evidence>
<accession>A0ABD3LP38</accession>
<feature type="compositionally biased region" description="Low complexity" evidence="6">
    <location>
        <begin position="47"/>
        <end position="56"/>
    </location>
</feature>
<evidence type="ECO:0000256" key="1">
    <source>
        <dbReference type="ARBA" id="ARBA00004123"/>
    </source>
</evidence>
<keyword evidence="3" id="KW-0832">Ubl conjugation</keyword>
<evidence type="ECO:0000256" key="3">
    <source>
        <dbReference type="ARBA" id="ARBA00022843"/>
    </source>
</evidence>
<comment type="subcellular location">
    <subcellularLocation>
        <location evidence="1">Nucleus</location>
    </subcellularLocation>
</comment>
<organism evidence="7 8">
    <name type="scientific">Eucalyptus globulus</name>
    <name type="common">Tasmanian blue gum</name>
    <dbReference type="NCBI Taxonomy" id="34317"/>
    <lineage>
        <taxon>Eukaryota</taxon>
        <taxon>Viridiplantae</taxon>
        <taxon>Streptophyta</taxon>
        <taxon>Embryophyta</taxon>
        <taxon>Tracheophyta</taxon>
        <taxon>Spermatophyta</taxon>
        <taxon>Magnoliopsida</taxon>
        <taxon>eudicotyledons</taxon>
        <taxon>Gunneridae</taxon>
        <taxon>Pentapetalae</taxon>
        <taxon>rosids</taxon>
        <taxon>malvids</taxon>
        <taxon>Myrtales</taxon>
        <taxon>Myrtaceae</taxon>
        <taxon>Myrtoideae</taxon>
        <taxon>Eucalypteae</taxon>
        <taxon>Eucalyptus</taxon>
    </lineage>
</organism>
<feature type="compositionally biased region" description="Polar residues" evidence="6">
    <location>
        <begin position="910"/>
        <end position="923"/>
    </location>
</feature>
<evidence type="ECO:0000313" key="7">
    <source>
        <dbReference type="EMBL" id="KAL3753223.1"/>
    </source>
</evidence>
<name>A0ABD3LP38_EUCGL</name>
<dbReference type="PANTHER" id="PTHR32086">
    <property type="entry name" value="FANCONI ANEMIA GROUP D2 PROTEIN"/>
    <property type="match status" value="1"/>
</dbReference>
<dbReference type="InterPro" id="IPR029448">
    <property type="entry name" value="FANCD2"/>
</dbReference>
<dbReference type="GO" id="GO:0005634">
    <property type="term" value="C:nucleus"/>
    <property type="evidence" value="ECO:0007669"/>
    <property type="project" value="UniProtKB-SubCell"/>
</dbReference>
<keyword evidence="8" id="KW-1185">Reference proteome</keyword>
<gene>
    <name evidence="7" type="ORF">ACJRO7_000596</name>
</gene>
<dbReference type="Proteomes" id="UP001634007">
    <property type="component" value="Unassembled WGS sequence"/>
</dbReference>
<comment type="caution">
    <text evidence="7">The sequence shown here is derived from an EMBL/GenBank/DDBJ whole genome shotgun (WGS) entry which is preliminary data.</text>
</comment>
<evidence type="ECO:0000256" key="2">
    <source>
        <dbReference type="ARBA" id="ARBA00022499"/>
    </source>
</evidence>
<keyword evidence="2" id="KW-1017">Isopeptide bond</keyword>
<comment type="similarity">
    <text evidence="5">Belongs to the Fanconi anemia protein FANCD2 family.</text>
</comment>
<dbReference type="EMBL" id="JBJKBG010000001">
    <property type="protein sequence ID" value="KAL3753223.1"/>
    <property type="molecule type" value="Genomic_DNA"/>
</dbReference>
<feature type="region of interest" description="Disordered" evidence="6">
    <location>
        <begin position="1478"/>
        <end position="1506"/>
    </location>
</feature>